<proteinExistence type="predicted"/>
<dbReference type="InterPro" id="IPR007110">
    <property type="entry name" value="Ig-like_dom"/>
</dbReference>
<dbReference type="SUPFAM" id="SSF48726">
    <property type="entry name" value="Immunoglobulin"/>
    <property type="match status" value="11"/>
</dbReference>
<organism evidence="4 5">
    <name type="scientific">Flavobacterium sangjuense</name>
    <dbReference type="NCBI Taxonomy" id="2518177"/>
    <lineage>
        <taxon>Bacteria</taxon>
        <taxon>Pseudomonadati</taxon>
        <taxon>Bacteroidota</taxon>
        <taxon>Flavobacteriia</taxon>
        <taxon>Flavobacteriales</taxon>
        <taxon>Flavobacteriaceae</taxon>
        <taxon>Flavobacterium</taxon>
    </lineage>
</organism>
<dbReference type="PROSITE" id="PS50835">
    <property type="entry name" value="IG_LIKE"/>
    <property type="match status" value="11"/>
</dbReference>
<accession>A0A4P7PS52</accession>
<feature type="domain" description="Ig-like" evidence="3">
    <location>
        <begin position="1103"/>
        <end position="1170"/>
    </location>
</feature>
<sequence length="2717" mass="278197">MKKNYLSQKTEFVLELFLKQKYILLLATLTLFFGNYSFAQSVGPNNPLTGNFIAGANIDWTNPGNITNTVDTNYATAVFGGAGNTDYLQGSNYNFSIPTGAIINGIVVTINRRTSAVNAGRVTKDNAVYLVKGGVVTGTNKATAAAYTTTLAVATYGSSTDTWGTTWTPADINATNFGAVLSVNANNSLTATVDYIKITVYYTTIGFSPTSACVGSTTSVVITGGYIAATTSVSFNGTPASFVQDSNTQVTATLPAAATTGTISLTTPQGTGTSASSFTVNPLPVLNPITGTTSVCIGSTTALSNSTPGGTWNSASTGVATINTSGLVSSVSSGTSLITYSYTNGNGCANSVNTTVTVNALPVVSSPASVCIGGTVQLTPNSGGTWTSSDNTKATVDNTGLVTGVAVGSPTFTFTNSTTNCSKTTNAVNVLALPAISTQPLTTQTVCSGSSVSFSVSATGPGLTYQWYNGATALINGGSISGATSDTLVINPVALTDASANYNCVVSGSCSPTATSANAELIVIEKVTITSQPVTTQTLCAGDTATFIVAATGTGISFQWYKGATALTDGGAISGATSATLTINPIVSGDAATNYRCVISGTSPCAAVTSNNAALVVNQLPAITSQPVASQTLCSGSSASFSVTATGAGLTYQWYNGATPLSNGGSISGAASATLTINPITLGDASANYNCVVSGTCSPAATSTNAELIVIENVTITSQPVATQTLCSGDIATFVVAATGTGISFQWYKGATALTDGGAISGATTDTLSISPLALSDAAANYYCLVSGTSPCSAIASANSILNINQSASITTQPQVSQTVCEGNSVSISVAATGGNLVYQWYKGATLLSNGGNITGATSATLTINSVALADAASNYNCHVTNGCSSGIISDDAAIIVNEAVVITSQPILTQTVCEGSPATFSVTATGTGLSYQWYKGATALTDGGAISGATSATLTINPIATGDAATNYRCVVSGASPCTAVTSNNVALVVNQLPAIASQPAASQTLCSGSSVSFSVSATGTGLTYQWYNGATLLSNGGSISGATTATLTINPISASDASSNYHCVVSGSCSPSATSNNAILIVNQVVAITSQPILTQTVCAGSPATFSVTATGTGLSYQWYKGATALSNGGAISGATSATLTINPIATGDAATNYRCVVSGASPCTAVTSNNAALVVNQLPAIASQPAASQTLCSGSSVSFSVSATGTGLTYQWYNGATLLSNGGSISGATTATLTINPISASDASSNYHCVVSGSCSPSATSNNAILIVNQVVAITSQPILTQTVCAGSPATFSVTATGTGLSYQWYKGATALSNGGAISGATSATLTINPIATGDAATNYRCVVSGASPCTAVTSNNAALVVNQLPAITSQPAASQTLCSGSSVSFSVTATGTGLTYQWYNGATLLSNGGSISGATSATLTINPVSTADTSSNYKCVVSGSCSPSATSNNATLIVNSLSAGGSATITHTANSSGTMIALPSPVSTHTDCHLSSGIIALNGQTGTVLRWESSTDAGNTWLNLGGAGNSNFTYTNATATTIFRAVVQNASCNITYSTPAILFVIPNIKPSPVTATPSTICAGEFTTLTSLSGFSSSQNVQYGGLFNTANPAGWLVDGNGVFSASGDNGNPTTFKETNGNASSEYNTTTDDKFAIARGNLDTTLQTPVFDLFGLSSANLTFNHAHKLVAGAWGKVELSFNGGTTYPVILATYTGNQGPYNPFNTAVSINLNAYLGYTNLRIRFNYHGLQSNGPGITGDAWVIDNVNIPQAPVPALTSLWTDITSNATVSVTNATNVSVYPTVTTTYAVTSFLNGCTSYGPEGTTYITVTVNQLPIVTASPTTSCSGDVNTIALSSAVVGTQTSTAFSWTVAQTDATGGSAGTGSSINQTLTATGTVQGTVTYTITPTANGCIGPPRTIIARVNPRPKGDIQPSQTICYGGTATFSVALEGTGPWNLTYSNGVSTTTVNGITSSPYVFSISGMTANRTFTITALSDSRCSARSQDLTGAAVVTVLNGTPGLWTGLVSTDWFDCKNWAGGLPSSTIDAQIPTVTNSGRMPLIDRTSPFAAAYNYIASARDLIVASGASVTMVATNNSELQISRDWRNSGSFIPGTGTVTFNGATLNQIQNINAGIKTNEAFHNLTLNNSNGAKGISVVNGFELTVANELSLLSGDLRLVGEAQIVQNGTVANPSAGTGKILKDQQGNRSSYHYNYWSSPVSTNGTNYTIGGVLRDGTDSSTNSFNPSAITFGDGAYFADGAITTPVKLGNRWMFKYTSVSTVYAGWQYVGSTGTIGIGEGFTMKGVTGIAPFTTPQNYVFVGKPNNGTIPLSISLNQSYLVGNPYPSALDADEFIKDNIKDGAGRAASNIFNGALYFWDHFGGQSHILNQYIGGYSTYTLMGGVVAISNDPLINANGAMGTRVPKRHIPVAQGFFIGTGSNAALTGNNPGLSTPVTGGTINFKNTQRAFKVESVSNSVFFRSNNRNQTTNDDIDNRQKIRLLYQSPSNIHRQILVGVDENTTSFFDVGYDAPIIDENADDLYWKTTDAKLTIQAVSDFNTDQILPLGLKASTSGTYTIKVDTLENISEDTQLYIHDAETGMDYDIKNDDFSISLPIGIYNDRFSLRFSGNALGTYNPSQNSSPIIYFTNSNDVLHINTKEIIKTVKLYNILGQFISENKIDNLGSENIEIPYKNLASGNYIVKVITEENRIFAEKIQKK</sequence>
<dbReference type="InterPro" id="IPR026444">
    <property type="entry name" value="Secre_tail"/>
</dbReference>
<feature type="domain" description="Ig-like" evidence="3">
    <location>
        <begin position="1182"/>
        <end position="1270"/>
    </location>
</feature>
<feature type="domain" description="Ig-like" evidence="3">
    <location>
        <begin position="1290"/>
        <end position="1357"/>
    </location>
</feature>
<evidence type="ECO:0000313" key="5">
    <source>
        <dbReference type="Proteomes" id="UP000296862"/>
    </source>
</evidence>
<dbReference type="PANTHER" id="PTHR10075:SF14">
    <property type="entry name" value="CELL ADHESION MOLECULE DSCAM2-RELATED"/>
    <property type="match status" value="1"/>
</dbReference>
<name>A0A4P7PS52_9FLAO</name>
<protein>
    <recommendedName>
        <fullName evidence="3">Ig-like domain-containing protein</fullName>
    </recommendedName>
</protein>
<feature type="domain" description="Ig-like" evidence="3">
    <location>
        <begin position="995"/>
        <end position="1083"/>
    </location>
</feature>
<feature type="domain" description="Ig-like" evidence="3">
    <location>
        <begin position="434"/>
        <end position="522"/>
    </location>
</feature>
<dbReference type="KEGG" id="fsn:GS03_01167"/>
<feature type="domain" description="Ig-like" evidence="3">
    <location>
        <begin position="808"/>
        <end position="896"/>
    </location>
</feature>
<dbReference type="SUPFAM" id="SSF81296">
    <property type="entry name" value="E set domains"/>
    <property type="match status" value="1"/>
</dbReference>
<dbReference type="EMBL" id="CP038810">
    <property type="protein sequence ID" value="QBZ97669.1"/>
    <property type="molecule type" value="Genomic_DNA"/>
</dbReference>
<feature type="domain" description="Ig-like" evidence="3">
    <location>
        <begin position="712"/>
        <end position="796"/>
    </location>
</feature>
<gene>
    <name evidence="4" type="ORF">GS03_01167</name>
</gene>
<dbReference type="Proteomes" id="UP000296862">
    <property type="component" value="Chromosome"/>
</dbReference>
<keyword evidence="5" id="KW-1185">Reference proteome</keyword>
<dbReference type="PANTHER" id="PTHR10075">
    <property type="entry name" value="BASIGIN RELATED"/>
    <property type="match status" value="1"/>
</dbReference>
<reference evidence="4 5" key="1">
    <citation type="submission" date="2019-04" db="EMBL/GenBank/DDBJ databases">
        <title>Flavobacterium sp. GS03.</title>
        <authorList>
            <person name="Kim H."/>
        </authorList>
    </citation>
    <scope>NUCLEOTIDE SEQUENCE [LARGE SCALE GENOMIC DNA]</scope>
    <source>
        <strain evidence="4 5">GS03</strain>
    </source>
</reference>
<feature type="domain" description="Ig-like" evidence="3">
    <location>
        <begin position="899"/>
        <end position="988"/>
    </location>
</feature>
<feature type="domain" description="Ig-like" evidence="3">
    <location>
        <begin position="621"/>
        <end position="709"/>
    </location>
</feature>
<dbReference type="InterPro" id="IPR003343">
    <property type="entry name" value="Big_2"/>
</dbReference>
<dbReference type="RefSeq" id="WP_168710272.1">
    <property type="nucleotide sequence ID" value="NZ_CP038810.1"/>
</dbReference>
<keyword evidence="1" id="KW-0732">Signal</keyword>
<dbReference type="Pfam" id="PF02368">
    <property type="entry name" value="Big_2"/>
    <property type="match status" value="1"/>
</dbReference>
<dbReference type="InterPro" id="IPR036179">
    <property type="entry name" value="Ig-like_dom_sf"/>
</dbReference>
<dbReference type="InterPro" id="IPR014756">
    <property type="entry name" value="Ig_E-set"/>
</dbReference>
<keyword evidence="2" id="KW-0393">Immunoglobulin domain</keyword>
<dbReference type="Gene3D" id="2.60.40.10">
    <property type="entry name" value="Immunoglobulins"/>
    <property type="match status" value="11"/>
</dbReference>
<dbReference type="NCBIfam" id="TIGR04183">
    <property type="entry name" value="Por_Secre_tail"/>
    <property type="match status" value="1"/>
</dbReference>
<evidence type="ECO:0000256" key="2">
    <source>
        <dbReference type="ARBA" id="ARBA00023319"/>
    </source>
</evidence>
<dbReference type="InterPro" id="IPR003599">
    <property type="entry name" value="Ig_sub"/>
</dbReference>
<evidence type="ECO:0000313" key="4">
    <source>
        <dbReference type="EMBL" id="QBZ97669.1"/>
    </source>
</evidence>
<evidence type="ECO:0000259" key="3">
    <source>
        <dbReference type="PROSITE" id="PS50835"/>
    </source>
</evidence>
<dbReference type="SMART" id="SM00409">
    <property type="entry name" value="IG"/>
    <property type="match status" value="11"/>
</dbReference>
<feature type="domain" description="Ig-like" evidence="3">
    <location>
        <begin position="1369"/>
        <end position="1457"/>
    </location>
</feature>
<feature type="domain" description="Ig-like" evidence="3">
    <location>
        <begin position="525"/>
        <end position="609"/>
    </location>
</feature>
<dbReference type="Gene3D" id="2.60.40.1080">
    <property type="match status" value="1"/>
</dbReference>
<dbReference type="InterPro" id="IPR013783">
    <property type="entry name" value="Ig-like_fold"/>
</dbReference>
<evidence type="ECO:0000256" key="1">
    <source>
        <dbReference type="ARBA" id="ARBA00022729"/>
    </source>
</evidence>